<dbReference type="AlphaFoldDB" id="A0AAN8NV36"/>
<comment type="caution">
    <text evidence="2">The sequence shown here is derived from an EMBL/GenBank/DDBJ whole genome shotgun (WGS) entry which is preliminary data.</text>
</comment>
<protein>
    <submittedName>
        <fullName evidence="2">Uncharacterized protein</fullName>
    </submittedName>
</protein>
<evidence type="ECO:0000313" key="3">
    <source>
        <dbReference type="Proteomes" id="UP001307849"/>
    </source>
</evidence>
<evidence type="ECO:0000256" key="1">
    <source>
        <dbReference type="SAM" id="SignalP"/>
    </source>
</evidence>
<name>A0AAN8NV36_9PEZI</name>
<organism evidence="2 3">
    <name type="scientific">Arthrobotrys conoides</name>
    <dbReference type="NCBI Taxonomy" id="74498"/>
    <lineage>
        <taxon>Eukaryota</taxon>
        <taxon>Fungi</taxon>
        <taxon>Dikarya</taxon>
        <taxon>Ascomycota</taxon>
        <taxon>Pezizomycotina</taxon>
        <taxon>Orbiliomycetes</taxon>
        <taxon>Orbiliales</taxon>
        <taxon>Orbiliaceae</taxon>
        <taxon>Arthrobotrys</taxon>
    </lineage>
</organism>
<feature type="chain" id="PRO_5042914082" evidence="1">
    <location>
        <begin position="18"/>
        <end position="341"/>
    </location>
</feature>
<dbReference type="Proteomes" id="UP001307849">
    <property type="component" value="Unassembled WGS sequence"/>
</dbReference>
<keyword evidence="1" id="KW-0732">Signal</keyword>
<sequence length="341" mass="38376">MRIAKFILAFSLSAFEALIIPSLQKNETLLSQANHTISHDNQTVWKVNQTISDIPLPIKLDHAEAAPSNPRIANLSGLDLNTSRLFSKSEQRKDAARVIKSKSFYTWKVVCPSYRWVRKNTNRDPAVYRRIKGARRPDPMGKAGHAAFSYGQYNCEVCRCSDDGDIIVNKVDIATVPEEQRRLLCRNPDFVPKCSAWFGCRCEVTMHQPEVEPDSTLQEHQNALNNIPFFVKAQNPGWRWSPVDGFSMSWNKMGSSNGGSSDDQTRYGKHLVPGTKELYYLEGPDEFGPQGEELERLENQLWGLNEGYSSRSGQAWKRSNIEEKGIGQGLEGGVALEDIPT</sequence>
<feature type="signal peptide" evidence="1">
    <location>
        <begin position="1"/>
        <end position="17"/>
    </location>
</feature>
<accession>A0AAN8NV36</accession>
<keyword evidence="3" id="KW-1185">Reference proteome</keyword>
<proteinExistence type="predicted"/>
<reference evidence="2 3" key="1">
    <citation type="submission" date="2019-10" db="EMBL/GenBank/DDBJ databases">
        <authorList>
            <person name="Palmer J.M."/>
        </authorList>
    </citation>
    <scope>NUCLEOTIDE SEQUENCE [LARGE SCALE GENOMIC DNA]</scope>
    <source>
        <strain evidence="2 3">TWF506</strain>
    </source>
</reference>
<evidence type="ECO:0000313" key="2">
    <source>
        <dbReference type="EMBL" id="KAK6519967.1"/>
    </source>
</evidence>
<dbReference type="EMBL" id="JAVHJM010000001">
    <property type="protein sequence ID" value="KAK6519967.1"/>
    <property type="molecule type" value="Genomic_DNA"/>
</dbReference>
<gene>
    <name evidence="2" type="ORF">TWF506_000261</name>
</gene>